<dbReference type="InterPro" id="IPR046192">
    <property type="entry name" value="DUF6220"/>
</dbReference>
<organism evidence="2 3">
    <name type="scientific">Paenibacillus flagellatus</name>
    <dbReference type="NCBI Taxonomy" id="2211139"/>
    <lineage>
        <taxon>Bacteria</taxon>
        <taxon>Bacillati</taxon>
        <taxon>Bacillota</taxon>
        <taxon>Bacilli</taxon>
        <taxon>Bacillales</taxon>
        <taxon>Paenibacillaceae</taxon>
        <taxon>Paenibacillus</taxon>
    </lineage>
</organism>
<name>A0A2V5K647_9BACL</name>
<evidence type="ECO:0000313" key="3">
    <source>
        <dbReference type="Proteomes" id="UP000247476"/>
    </source>
</evidence>
<keyword evidence="1" id="KW-0472">Membrane</keyword>
<keyword evidence="3" id="KW-1185">Reference proteome</keyword>
<sequence length="140" mass="15195">METIRKKKPGGRGQVPRLVYAALAWGMVGCLVAQTFLAGMAIFNNPEHWGNHARFVHLFEWIPILMLIVSWAGRLPKGTGRLSFALFALVFSQYMTANVPAAGALHPVIAMALVLLSVHVAVRATKCFGDNLIPEENAGA</sequence>
<feature type="transmembrane region" description="Helical" evidence="1">
    <location>
        <begin position="103"/>
        <end position="122"/>
    </location>
</feature>
<dbReference type="AlphaFoldDB" id="A0A2V5K647"/>
<feature type="transmembrane region" description="Helical" evidence="1">
    <location>
        <begin position="20"/>
        <end position="43"/>
    </location>
</feature>
<keyword evidence="1" id="KW-0812">Transmembrane</keyword>
<dbReference type="PROSITE" id="PS51257">
    <property type="entry name" value="PROKAR_LIPOPROTEIN"/>
    <property type="match status" value="1"/>
</dbReference>
<comment type="caution">
    <text evidence="2">The sequence shown here is derived from an EMBL/GenBank/DDBJ whole genome shotgun (WGS) entry which is preliminary data.</text>
</comment>
<keyword evidence="1" id="KW-1133">Transmembrane helix</keyword>
<dbReference type="EMBL" id="QJVJ01000005">
    <property type="protein sequence ID" value="PYI54252.1"/>
    <property type="molecule type" value="Genomic_DNA"/>
</dbReference>
<dbReference type="OrthoDB" id="165966at2"/>
<accession>A0A2V5K647</accession>
<reference evidence="2 3" key="1">
    <citation type="submission" date="2018-05" db="EMBL/GenBank/DDBJ databases">
        <title>Paenibacillus flagellatus sp. nov., isolated from selenium mineral soil.</title>
        <authorList>
            <person name="Dai X."/>
        </authorList>
    </citation>
    <scope>NUCLEOTIDE SEQUENCE [LARGE SCALE GENOMIC DNA]</scope>
    <source>
        <strain evidence="2 3">DXL2</strain>
    </source>
</reference>
<feature type="transmembrane region" description="Helical" evidence="1">
    <location>
        <begin position="80"/>
        <end position="97"/>
    </location>
</feature>
<protein>
    <submittedName>
        <fullName evidence="2">Uncharacterized protein</fullName>
    </submittedName>
</protein>
<dbReference type="Proteomes" id="UP000247476">
    <property type="component" value="Unassembled WGS sequence"/>
</dbReference>
<gene>
    <name evidence="2" type="ORF">DLM86_12280</name>
</gene>
<evidence type="ECO:0000313" key="2">
    <source>
        <dbReference type="EMBL" id="PYI54252.1"/>
    </source>
</evidence>
<dbReference type="RefSeq" id="WP_110840313.1">
    <property type="nucleotide sequence ID" value="NZ_QJVJ01000005.1"/>
</dbReference>
<dbReference type="Pfam" id="PF19728">
    <property type="entry name" value="DUF6220"/>
    <property type="match status" value="1"/>
</dbReference>
<evidence type="ECO:0000256" key="1">
    <source>
        <dbReference type="SAM" id="Phobius"/>
    </source>
</evidence>
<proteinExistence type="predicted"/>
<feature type="transmembrane region" description="Helical" evidence="1">
    <location>
        <begin position="55"/>
        <end position="73"/>
    </location>
</feature>